<reference evidence="2 3" key="2">
    <citation type="journal article" date="2008" name="Nature">
        <title>The Phaeodactylum genome reveals the evolutionary history of diatom genomes.</title>
        <authorList>
            <person name="Bowler C."/>
            <person name="Allen A.E."/>
            <person name="Badger J.H."/>
            <person name="Grimwood J."/>
            <person name="Jabbari K."/>
            <person name="Kuo A."/>
            <person name="Maheswari U."/>
            <person name="Martens C."/>
            <person name="Maumus F."/>
            <person name="Otillar R.P."/>
            <person name="Rayko E."/>
            <person name="Salamov A."/>
            <person name="Vandepoele K."/>
            <person name="Beszteri B."/>
            <person name="Gruber A."/>
            <person name="Heijde M."/>
            <person name="Katinka M."/>
            <person name="Mock T."/>
            <person name="Valentin K."/>
            <person name="Verret F."/>
            <person name="Berges J.A."/>
            <person name="Brownlee C."/>
            <person name="Cadoret J.P."/>
            <person name="Chiovitti A."/>
            <person name="Choi C.J."/>
            <person name="Coesel S."/>
            <person name="De Martino A."/>
            <person name="Detter J.C."/>
            <person name="Durkin C."/>
            <person name="Falciatore A."/>
            <person name="Fournet J."/>
            <person name="Haruta M."/>
            <person name="Huysman M.J."/>
            <person name="Jenkins B.D."/>
            <person name="Jiroutova K."/>
            <person name="Jorgensen R.E."/>
            <person name="Joubert Y."/>
            <person name="Kaplan A."/>
            <person name="Kroger N."/>
            <person name="Kroth P.G."/>
            <person name="La Roche J."/>
            <person name="Lindquist E."/>
            <person name="Lommer M."/>
            <person name="Martin-Jezequel V."/>
            <person name="Lopez P.J."/>
            <person name="Lucas S."/>
            <person name="Mangogna M."/>
            <person name="McGinnis K."/>
            <person name="Medlin L.K."/>
            <person name="Montsant A."/>
            <person name="Oudot-Le Secq M.P."/>
            <person name="Napoli C."/>
            <person name="Obornik M."/>
            <person name="Parker M.S."/>
            <person name="Petit J.L."/>
            <person name="Porcel B.M."/>
            <person name="Poulsen N."/>
            <person name="Robison M."/>
            <person name="Rychlewski L."/>
            <person name="Rynearson T.A."/>
            <person name="Schmutz J."/>
            <person name="Shapiro H."/>
            <person name="Siaut M."/>
            <person name="Stanley M."/>
            <person name="Sussman M.R."/>
            <person name="Taylor A.R."/>
            <person name="Vardi A."/>
            <person name="von Dassow P."/>
            <person name="Vyverman W."/>
            <person name="Willis A."/>
            <person name="Wyrwicz L.S."/>
            <person name="Rokhsar D.S."/>
            <person name="Weissenbach J."/>
            <person name="Armbrust E.V."/>
            <person name="Green B.R."/>
            <person name="Van de Peer Y."/>
            <person name="Grigoriev I.V."/>
        </authorList>
    </citation>
    <scope>NUCLEOTIDE SEQUENCE [LARGE SCALE GENOMIC DNA]</scope>
    <source>
        <strain evidence="2 3">CCMP1335</strain>
    </source>
</reference>
<dbReference type="eggNOG" id="ENOG502QZGM">
    <property type="taxonomic scope" value="Eukaryota"/>
</dbReference>
<dbReference type="Proteomes" id="UP000001449">
    <property type="component" value="Chromosome 24"/>
</dbReference>
<dbReference type="InParanoid" id="B8CGP0"/>
<dbReference type="PaxDb" id="35128-Thaps25904"/>
<dbReference type="HOGENOM" id="CLU_1457294_0_0_1"/>
<proteinExistence type="predicted"/>
<keyword evidence="3" id="KW-1185">Reference proteome</keyword>
<evidence type="ECO:0000256" key="1">
    <source>
        <dbReference type="SAM" id="MobiDB-lite"/>
    </source>
</evidence>
<accession>B8CGP0</accession>
<protein>
    <submittedName>
        <fullName evidence="2">Uncharacterized protein</fullName>
    </submittedName>
</protein>
<dbReference type="GeneID" id="7451974"/>
<gene>
    <name evidence="2" type="ORF">THAPSDRAFT_25904</name>
</gene>
<dbReference type="EMBL" id="CM000655">
    <property type="protein sequence ID" value="EED87359.1"/>
    <property type="molecule type" value="Genomic_DNA"/>
</dbReference>
<feature type="region of interest" description="Disordered" evidence="1">
    <location>
        <begin position="1"/>
        <end position="22"/>
    </location>
</feature>
<dbReference type="RefSeq" id="XP_002295293.1">
    <property type="nucleotide sequence ID" value="XM_002295257.1"/>
</dbReference>
<dbReference type="KEGG" id="tps:THAPSDRAFT_25904"/>
<evidence type="ECO:0000313" key="3">
    <source>
        <dbReference type="Proteomes" id="UP000001449"/>
    </source>
</evidence>
<sequence>MSVEQIMQNITNQSSQSNIRGGSFSNPYKARKYSKMASPRNSFAASPQKKRLRFSDTSTLIVTQPKTTEEMRSSWYSKQDVEEFKRKSRVAAQALRGTQPAKAMKHVAHSVVSNRPQSEFTLHHVEVFRGLEHIINPEVGKTLFQRRRLNITRVLREQDRQRSTGEENQDRIAQVSIENSMFAKEWRCRIVGLKEM</sequence>
<name>B8CGP0_THAPS</name>
<evidence type="ECO:0000313" key="2">
    <source>
        <dbReference type="EMBL" id="EED87359.1"/>
    </source>
</evidence>
<reference evidence="2 3" key="1">
    <citation type="journal article" date="2004" name="Science">
        <title>The genome of the diatom Thalassiosira pseudonana: ecology, evolution, and metabolism.</title>
        <authorList>
            <person name="Armbrust E.V."/>
            <person name="Berges J.A."/>
            <person name="Bowler C."/>
            <person name="Green B.R."/>
            <person name="Martinez D."/>
            <person name="Putnam N.H."/>
            <person name="Zhou S."/>
            <person name="Allen A.E."/>
            <person name="Apt K.E."/>
            <person name="Bechner M."/>
            <person name="Brzezinski M.A."/>
            <person name="Chaal B.K."/>
            <person name="Chiovitti A."/>
            <person name="Davis A.K."/>
            <person name="Demarest M.S."/>
            <person name="Detter J.C."/>
            <person name="Glavina T."/>
            <person name="Goodstein D."/>
            <person name="Hadi M.Z."/>
            <person name="Hellsten U."/>
            <person name="Hildebrand M."/>
            <person name="Jenkins B.D."/>
            <person name="Jurka J."/>
            <person name="Kapitonov V.V."/>
            <person name="Kroger N."/>
            <person name="Lau W.W."/>
            <person name="Lane T.W."/>
            <person name="Larimer F.W."/>
            <person name="Lippmeier J.C."/>
            <person name="Lucas S."/>
            <person name="Medina M."/>
            <person name="Montsant A."/>
            <person name="Obornik M."/>
            <person name="Parker M.S."/>
            <person name="Palenik B."/>
            <person name="Pazour G.J."/>
            <person name="Richardson P.M."/>
            <person name="Rynearson T.A."/>
            <person name="Saito M.A."/>
            <person name="Schwartz D.C."/>
            <person name="Thamatrakoln K."/>
            <person name="Valentin K."/>
            <person name="Vardi A."/>
            <person name="Wilkerson F.P."/>
            <person name="Rokhsar D.S."/>
        </authorList>
    </citation>
    <scope>NUCLEOTIDE SEQUENCE [LARGE SCALE GENOMIC DNA]</scope>
    <source>
        <strain evidence="2 3">CCMP1335</strain>
    </source>
</reference>
<dbReference type="AlphaFoldDB" id="B8CGP0"/>
<organism evidence="2 3">
    <name type="scientific">Thalassiosira pseudonana</name>
    <name type="common">Marine diatom</name>
    <name type="synonym">Cyclotella nana</name>
    <dbReference type="NCBI Taxonomy" id="35128"/>
    <lineage>
        <taxon>Eukaryota</taxon>
        <taxon>Sar</taxon>
        <taxon>Stramenopiles</taxon>
        <taxon>Ochrophyta</taxon>
        <taxon>Bacillariophyta</taxon>
        <taxon>Coscinodiscophyceae</taxon>
        <taxon>Thalassiosirophycidae</taxon>
        <taxon>Thalassiosirales</taxon>
        <taxon>Thalassiosiraceae</taxon>
        <taxon>Thalassiosira</taxon>
    </lineage>
</organism>